<organism evidence="1 2">
    <name type="scientific">Eretmocerus hayati</name>
    <dbReference type="NCBI Taxonomy" id="131215"/>
    <lineage>
        <taxon>Eukaryota</taxon>
        <taxon>Metazoa</taxon>
        <taxon>Ecdysozoa</taxon>
        <taxon>Arthropoda</taxon>
        <taxon>Hexapoda</taxon>
        <taxon>Insecta</taxon>
        <taxon>Pterygota</taxon>
        <taxon>Neoptera</taxon>
        <taxon>Endopterygota</taxon>
        <taxon>Hymenoptera</taxon>
        <taxon>Apocrita</taxon>
        <taxon>Proctotrupomorpha</taxon>
        <taxon>Chalcidoidea</taxon>
        <taxon>Aphelinidae</taxon>
        <taxon>Aphelininae</taxon>
        <taxon>Eretmocerus</taxon>
    </lineage>
</organism>
<evidence type="ECO:0000313" key="1">
    <source>
        <dbReference type="EMBL" id="KAJ8685311.1"/>
    </source>
</evidence>
<name>A0ACC2PP85_9HYME</name>
<accession>A0ACC2PP85</accession>
<reference evidence="1" key="1">
    <citation type="submission" date="2023-04" db="EMBL/GenBank/DDBJ databases">
        <title>A chromosome-level genome assembly of the parasitoid wasp Eretmocerus hayati.</title>
        <authorList>
            <person name="Zhong Y."/>
            <person name="Liu S."/>
            <person name="Liu Y."/>
        </authorList>
    </citation>
    <scope>NUCLEOTIDE SEQUENCE</scope>
    <source>
        <strain evidence="1">ZJU_SS_LIU_2023</strain>
    </source>
</reference>
<keyword evidence="2" id="KW-1185">Reference proteome</keyword>
<dbReference type="EMBL" id="CM056741">
    <property type="protein sequence ID" value="KAJ8685311.1"/>
    <property type="molecule type" value="Genomic_DNA"/>
</dbReference>
<protein>
    <submittedName>
        <fullName evidence="1">Uncharacterized protein</fullName>
    </submittedName>
</protein>
<dbReference type="Proteomes" id="UP001239111">
    <property type="component" value="Chromosome 1"/>
</dbReference>
<sequence>MFMAANSTVHVPGSEFNKKLSTLENKLKTHKRDDCAPEDEQHENVEKFASNNIENGILEDSMEYQEVVSKGTIKDFVQETYDTAMGKSWKDEDPRLIPNEYYCPAIKTNLFYLFAQCPASTNILKDWYKSSAVGSSCRSETMFKNQTVMSYLTHPVSANRFILYSISSVNGIVKLSKANLVNEDLLSGLAICMLNSDGKSSNSKSKTI</sequence>
<gene>
    <name evidence="1" type="ORF">QAD02_021104</name>
</gene>
<comment type="caution">
    <text evidence="1">The sequence shown here is derived from an EMBL/GenBank/DDBJ whole genome shotgun (WGS) entry which is preliminary data.</text>
</comment>
<evidence type="ECO:0000313" key="2">
    <source>
        <dbReference type="Proteomes" id="UP001239111"/>
    </source>
</evidence>
<proteinExistence type="predicted"/>